<name>A0ABM9P0Y2_9FLAO</name>
<protein>
    <recommendedName>
        <fullName evidence="5">Outer membrane protein with beta-barrel domain</fullName>
    </recommendedName>
</protein>
<keyword evidence="1" id="KW-0175">Coiled coil</keyword>
<feature type="chain" id="PRO_5046805852" description="Outer membrane protein with beta-barrel domain" evidence="2">
    <location>
        <begin position="20"/>
        <end position="362"/>
    </location>
</feature>
<reference evidence="3 4" key="1">
    <citation type="submission" date="2024-05" db="EMBL/GenBank/DDBJ databases">
        <authorList>
            <person name="Duchaud E."/>
        </authorList>
    </citation>
    <scope>NUCLEOTIDE SEQUENCE [LARGE SCALE GENOMIC DNA]</scope>
    <source>
        <strain evidence="3">Ena-SAMPLE-TAB-13-05-2024-13:56:06:370-140302</strain>
    </source>
</reference>
<keyword evidence="2" id="KW-0732">Signal</keyword>
<evidence type="ECO:0000313" key="3">
    <source>
        <dbReference type="EMBL" id="CAL2086558.1"/>
    </source>
</evidence>
<dbReference type="EMBL" id="CAXIXY010000004">
    <property type="protein sequence ID" value="CAL2086558.1"/>
    <property type="molecule type" value="Genomic_DNA"/>
</dbReference>
<dbReference type="Proteomes" id="UP001497416">
    <property type="component" value="Unassembled WGS sequence"/>
</dbReference>
<sequence length="362" mass="42748">MMKRILILLVLLSTTFAQSQEKTFEKEVNKISREIDRITKSHKDSLKVKVKEINKKLDRKELTYEEAEKLKKEAAAYHANKIEVLVSAEELKLQQLVQDKTNGKIASEEDDYDTFTIGKRTFRFKMFDDDDEDNDDEEHSYKRKRRRNKRTTTQFVFALGMNNVLIDHDFGSLNNSNYKFFQSRFYELGFTWKTRLSKYPSKGYFKYGFSFLWNNLRADDNLYHVVNGDQTNLVVNPNTLSESRLRHVQMTFPMHFELDFTKNRKYSDGEIGDRTHKSFRIGLGGFFGFKLGTRQYLEYVNPQGVRIEEVQKNDFNTNTINYGLSAYVSYKGIGWYTKYDLNPLFQNTNIRNISMGLRFDIN</sequence>
<evidence type="ECO:0000256" key="1">
    <source>
        <dbReference type="SAM" id="Coils"/>
    </source>
</evidence>
<evidence type="ECO:0000313" key="4">
    <source>
        <dbReference type="Proteomes" id="UP001497416"/>
    </source>
</evidence>
<accession>A0ABM9P0Y2</accession>
<proteinExistence type="predicted"/>
<feature type="coiled-coil region" evidence="1">
    <location>
        <begin position="43"/>
        <end position="73"/>
    </location>
</feature>
<comment type="caution">
    <text evidence="3">The sequence shown here is derived from an EMBL/GenBank/DDBJ whole genome shotgun (WGS) entry which is preliminary data.</text>
</comment>
<keyword evidence="4" id="KW-1185">Reference proteome</keyword>
<feature type="signal peptide" evidence="2">
    <location>
        <begin position="1"/>
        <end position="19"/>
    </location>
</feature>
<dbReference type="RefSeq" id="WP_348742046.1">
    <property type="nucleotide sequence ID" value="NZ_CAXIXZ010000007.1"/>
</dbReference>
<organism evidence="3 4">
    <name type="scientific">Tenacibaculum platacis</name>
    <dbReference type="NCBI Taxonomy" id="3137852"/>
    <lineage>
        <taxon>Bacteria</taxon>
        <taxon>Pseudomonadati</taxon>
        <taxon>Bacteroidota</taxon>
        <taxon>Flavobacteriia</taxon>
        <taxon>Flavobacteriales</taxon>
        <taxon>Flavobacteriaceae</taxon>
        <taxon>Tenacibaculum</taxon>
    </lineage>
</organism>
<gene>
    <name evidence="3" type="ORF">T190607A01A_20660</name>
</gene>
<evidence type="ECO:0008006" key="5">
    <source>
        <dbReference type="Google" id="ProtNLM"/>
    </source>
</evidence>
<evidence type="ECO:0000256" key="2">
    <source>
        <dbReference type="SAM" id="SignalP"/>
    </source>
</evidence>